<keyword evidence="3" id="KW-1185">Reference proteome</keyword>
<organism evidence="2 3">
    <name type="scientific">Trifolium medium</name>
    <dbReference type="NCBI Taxonomy" id="97028"/>
    <lineage>
        <taxon>Eukaryota</taxon>
        <taxon>Viridiplantae</taxon>
        <taxon>Streptophyta</taxon>
        <taxon>Embryophyta</taxon>
        <taxon>Tracheophyta</taxon>
        <taxon>Spermatophyta</taxon>
        <taxon>Magnoliopsida</taxon>
        <taxon>eudicotyledons</taxon>
        <taxon>Gunneridae</taxon>
        <taxon>Pentapetalae</taxon>
        <taxon>rosids</taxon>
        <taxon>fabids</taxon>
        <taxon>Fabales</taxon>
        <taxon>Fabaceae</taxon>
        <taxon>Papilionoideae</taxon>
        <taxon>50 kb inversion clade</taxon>
        <taxon>NPAAA clade</taxon>
        <taxon>Hologalegina</taxon>
        <taxon>IRL clade</taxon>
        <taxon>Trifolieae</taxon>
        <taxon>Trifolium</taxon>
    </lineage>
</organism>
<feature type="region of interest" description="Disordered" evidence="1">
    <location>
        <begin position="44"/>
        <end position="67"/>
    </location>
</feature>
<evidence type="ECO:0000313" key="2">
    <source>
        <dbReference type="EMBL" id="MCI97079.1"/>
    </source>
</evidence>
<evidence type="ECO:0000313" key="3">
    <source>
        <dbReference type="Proteomes" id="UP000265520"/>
    </source>
</evidence>
<evidence type="ECO:0000256" key="1">
    <source>
        <dbReference type="SAM" id="MobiDB-lite"/>
    </source>
</evidence>
<name>A0A392WBB5_9FABA</name>
<proteinExistence type="predicted"/>
<dbReference type="EMBL" id="LXQA011432211">
    <property type="protein sequence ID" value="MCI97079.1"/>
    <property type="molecule type" value="Genomic_DNA"/>
</dbReference>
<feature type="non-terminal residue" evidence="2">
    <location>
        <position position="67"/>
    </location>
</feature>
<dbReference type="Proteomes" id="UP000265520">
    <property type="component" value="Unassembled WGS sequence"/>
</dbReference>
<comment type="caution">
    <text evidence="2">The sequence shown here is derived from an EMBL/GenBank/DDBJ whole genome shotgun (WGS) entry which is preliminary data.</text>
</comment>
<protein>
    <submittedName>
        <fullName evidence="2">Uncharacterized protein</fullName>
    </submittedName>
</protein>
<sequence>TKTKKSVFPEPEKGGYEKAENIVKKDVRDLHKYSPLECEGDGVAIVKPGQEKKKEEDVPTVPEKEEA</sequence>
<feature type="non-terminal residue" evidence="2">
    <location>
        <position position="1"/>
    </location>
</feature>
<dbReference type="AlphaFoldDB" id="A0A392WBB5"/>
<reference evidence="2 3" key="1">
    <citation type="journal article" date="2018" name="Front. Plant Sci.">
        <title>Red Clover (Trifolium pratense) and Zigzag Clover (T. medium) - A Picture of Genomic Similarities and Differences.</title>
        <authorList>
            <person name="Dluhosova J."/>
            <person name="Istvanek J."/>
            <person name="Nedelnik J."/>
            <person name="Repkova J."/>
        </authorList>
    </citation>
    <scope>NUCLEOTIDE SEQUENCE [LARGE SCALE GENOMIC DNA]</scope>
    <source>
        <strain evidence="3">cv. 10/8</strain>
        <tissue evidence="2">Leaf</tissue>
    </source>
</reference>
<accession>A0A392WBB5</accession>
<feature type="compositionally biased region" description="Basic and acidic residues" evidence="1">
    <location>
        <begin position="49"/>
        <end position="67"/>
    </location>
</feature>